<evidence type="ECO:0000256" key="3">
    <source>
        <dbReference type="ARBA" id="ARBA00022989"/>
    </source>
</evidence>
<feature type="transmembrane region" description="Helical" evidence="5">
    <location>
        <begin position="139"/>
        <end position="160"/>
    </location>
</feature>
<keyword evidence="7" id="KW-1185">Reference proteome</keyword>
<feature type="transmembrane region" description="Helical" evidence="5">
    <location>
        <begin position="264"/>
        <end position="281"/>
    </location>
</feature>
<comment type="subcellular location">
    <subcellularLocation>
        <location evidence="1">Membrane</location>
        <topology evidence="1">Multi-pass membrane protein</topology>
    </subcellularLocation>
</comment>
<dbReference type="Proteomes" id="UP000008370">
    <property type="component" value="Unassembled WGS sequence"/>
</dbReference>
<evidence type="ECO:0000256" key="4">
    <source>
        <dbReference type="ARBA" id="ARBA00023136"/>
    </source>
</evidence>
<dbReference type="GO" id="GO:0016020">
    <property type="term" value="C:membrane"/>
    <property type="evidence" value="ECO:0007669"/>
    <property type="project" value="UniProtKB-SubCell"/>
</dbReference>
<evidence type="ECO:0000313" key="7">
    <source>
        <dbReference type="Proteomes" id="UP000008370"/>
    </source>
</evidence>
<dbReference type="SUPFAM" id="SSF103473">
    <property type="entry name" value="MFS general substrate transporter"/>
    <property type="match status" value="1"/>
</dbReference>
<keyword evidence="4 5" id="KW-0472">Membrane</keyword>
<feature type="transmembrane region" description="Helical" evidence="5">
    <location>
        <begin position="293"/>
        <end position="313"/>
    </location>
</feature>
<keyword evidence="2 5" id="KW-0812">Transmembrane</keyword>
<proteinExistence type="predicted"/>
<name>K5V1E0_PHACS</name>
<dbReference type="PANTHER" id="PTHR23294:SF17">
    <property type="entry name" value="DUF895 DOMAIN MEMBRANE PROTEIN"/>
    <property type="match status" value="1"/>
</dbReference>
<evidence type="ECO:0000256" key="1">
    <source>
        <dbReference type="ARBA" id="ARBA00004141"/>
    </source>
</evidence>
<dbReference type="HOGENOM" id="CLU_030884_1_2_1"/>
<accession>K5V1E0</accession>
<feature type="transmembrane region" description="Helical" evidence="5">
    <location>
        <begin position="100"/>
        <end position="119"/>
    </location>
</feature>
<dbReference type="InParanoid" id="K5V1E0"/>
<dbReference type="KEGG" id="pco:PHACADRAFT_253342"/>
<feature type="transmembrane region" description="Helical" evidence="5">
    <location>
        <begin position="172"/>
        <end position="191"/>
    </location>
</feature>
<dbReference type="InterPro" id="IPR010291">
    <property type="entry name" value="Ion_channel_UNC-93"/>
</dbReference>
<reference evidence="6 7" key="1">
    <citation type="journal article" date="2012" name="BMC Genomics">
        <title>Comparative genomics of the white-rot fungi, Phanerochaete carnosa and P. chrysosporium, to elucidate the genetic basis of the distinct wood types they colonize.</title>
        <authorList>
            <person name="Suzuki H."/>
            <person name="MacDonald J."/>
            <person name="Syed K."/>
            <person name="Salamov A."/>
            <person name="Hori C."/>
            <person name="Aerts A."/>
            <person name="Henrissat B."/>
            <person name="Wiebenga A."/>
            <person name="vanKuyk P.A."/>
            <person name="Barry K."/>
            <person name="Lindquist E."/>
            <person name="LaButti K."/>
            <person name="Lapidus A."/>
            <person name="Lucas S."/>
            <person name="Coutinho P."/>
            <person name="Gong Y."/>
            <person name="Samejima M."/>
            <person name="Mahadevan R."/>
            <person name="Abou-Zaid M."/>
            <person name="de Vries R.P."/>
            <person name="Igarashi K."/>
            <person name="Yadav J.S."/>
            <person name="Grigoriev I.V."/>
            <person name="Master E.R."/>
        </authorList>
    </citation>
    <scope>NUCLEOTIDE SEQUENCE [LARGE SCALE GENOMIC DNA]</scope>
    <source>
        <strain evidence="6 7">HHB-10118-sp</strain>
    </source>
</reference>
<evidence type="ECO:0008006" key="8">
    <source>
        <dbReference type="Google" id="ProtNLM"/>
    </source>
</evidence>
<feature type="transmembrane region" description="Helical" evidence="5">
    <location>
        <begin position="76"/>
        <end position="94"/>
    </location>
</feature>
<organism evidence="6 7">
    <name type="scientific">Phanerochaete carnosa (strain HHB-10118-sp)</name>
    <name type="common">White-rot fungus</name>
    <name type="synonym">Peniophora carnosa</name>
    <dbReference type="NCBI Taxonomy" id="650164"/>
    <lineage>
        <taxon>Eukaryota</taxon>
        <taxon>Fungi</taxon>
        <taxon>Dikarya</taxon>
        <taxon>Basidiomycota</taxon>
        <taxon>Agaricomycotina</taxon>
        <taxon>Agaricomycetes</taxon>
        <taxon>Polyporales</taxon>
        <taxon>Phanerochaetaceae</taxon>
        <taxon>Phanerochaete</taxon>
    </lineage>
</organism>
<evidence type="ECO:0000313" key="6">
    <source>
        <dbReference type="EMBL" id="EKM56291.1"/>
    </source>
</evidence>
<protein>
    <recommendedName>
        <fullName evidence="8">Major facilitator superfamily (MFS) profile domain-containing protein</fullName>
    </recommendedName>
</protein>
<feature type="transmembrane region" description="Helical" evidence="5">
    <location>
        <begin position="405"/>
        <end position="422"/>
    </location>
</feature>
<sequence>MQLPKFYTKPMTQVVLVGITCFATPGMFSAVSNLGAGGTQDVSLSDTANGVLYGMFALTGLISGGINNVLGPRWTLFFGTLGYALYVGALWCFQTQGTRWFLIFAGAVLGFTAALLWSAQGSIMMSYPLEKDKGKAFGVFWAIFQLGAFIGSIIALAINIRSGGLSAVSTSTYIAFLVIIFLGVASAFLVLSPHHVVRGDGTVVKLNDKSKVHEEVIGMFQLLKDWRMLCLLPMFFASNYFYAYQGSVNATVFDGATRALNASLEGAGAIVGALIIGFLVLDGKWMSRRNRGYLGLAVVVVQTIIVWSVGLSWQVTFNRNYVKDHGGKFINYHDSNYKGKGALYFFYYFSDASYQALVYWIMSALSNDPFTLARFAGLYKAVQSAGSAGSFGMDAVLTPLLNEHLASWTMMLFSFIPAFFVLRTIKETNYEDEQVVYIDEVQKEHLEAGTASEERADEKASVDAV</sequence>
<dbReference type="GeneID" id="18915745"/>
<evidence type="ECO:0000256" key="5">
    <source>
        <dbReference type="SAM" id="Phobius"/>
    </source>
</evidence>
<evidence type="ECO:0000256" key="2">
    <source>
        <dbReference type="ARBA" id="ARBA00022692"/>
    </source>
</evidence>
<feature type="transmembrane region" description="Helical" evidence="5">
    <location>
        <begin position="226"/>
        <end position="244"/>
    </location>
</feature>
<dbReference type="AlphaFoldDB" id="K5V1E0"/>
<dbReference type="Gene3D" id="1.20.1250.20">
    <property type="entry name" value="MFS general substrate transporter like domains"/>
    <property type="match status" value="1"/>
</dbReference>
<gene>
    <name evidence="6" type="ORF">PHACADRAFT_253342</name>
</gene>
<dbReference type="InterPro" id="IPR051617">
    <property type="entry name" value="UNC-93-like_regulator"/>
</dbReference>
<dbReference type="InterPro" id="IPR036259">
    <property type="entry name" value="MFS_trans_sf"/>
</dbReference>
<dbReference type="Pfam" id="PF05978">
    <property type="entry name" value="UNC-93"/>
    <property type="match status" value="1"/>
</dbReference>
<keyword evidence="3 5" id="KW-1133">Transmembrane helix</keyword>
<feature type="transmembrane region" description="Helical" evidence="5">
    <location>
        <begin position="51"/>
        <end position="69"/>
    </location>
</feature>
<feature type="transmembrane region" description="Helical" evidence="5">
    <location>
        <begin position="12"/>
        <end position="31"/>
    </location>
</feature>
<dbReference type="OrthoDB" id="196103at2759"/>
<dbReference type="EMBL" id="JH930471">
    <property type="protein sequence ID" value="EKM56291.1"/>
    <property type="molecule type" value="Genomic_DNA"/>
</dbReference>
<dbReference type="PANTHER" id="PTHR23294">
    <property type="entry name" value="ET TRANSLATION PRODUCT-RELATED"/>
    <property type="match status" value="1"/>
</dbReference>
<dbReference type="RefSeq" id="XP_007394145.1">
    <property type="nucleotide sequence ID" value="XM_007394083.1"/>
</dbReference>